<evidence type="ECO:0000313" key="2">
    <source>
        <dbReference type="EMBL" id="KYN81824.1"/>
    </source>
</evidence>
<dbReference type="EMBL" id="LOBR01000110">
    <property type="protein sequence ID" value="KYN81824.1"/>
    <property type="molecule type" value="Genomic_DNA"/>
</dbReference>
<name>A0A151KTE5_9VIBR</name>
<evidence type="ECO:0000256" key="1">
    <source>
        <dbReference type="SAM" id="Phobius"/>
    </source>
</evidence>
<evidence type="ECO:0000313" key="3">
    <source>
        <dbReference type="Proteomes" id="UP000075346"/>
    </source>
</evidence>
<keyword evidence="1" id="KW-1133">Transmembrane helix</keyword>
<keyword evidence="1" id="KW-0812">Transmembrane</keyword>
<feature type="transmembrane region" description="Helical" evidence="1">
    <location>
        <begin position="29"/>
        <end position="50"/>
    </location>
</feature>
<sequence length="95" mass="10846">MNQTNQIQCYGVSSDDVNVILDMVANASLLFAFIGVIFGFIFAFLLFGSLRKRRETTPKLDIQERYYMAKALFNPAFHKAVLLHLESKRIISATR</sequence>
<dbReference type="RefSeq" id="WP_061898041.1">
    <property type="nucleotide sequence ID" value="NZ_LOBR01000110.1"/>
</dbReference>
<gene>
    <name evidence="2" type="ORF">ATY37_06510</name>
</gene>
<proteinExistence type="predicted"/>
<dbReference type="AlphaFoldDB" id="A0A151KTE5"/>
<reference evidence="3" key="1">
    <citation type="submission" date="2015-12" db="EMBL/GenBank/DDBJ databases">
        <authorList>
            <person name="Shamseldin A."/>
            <person name="Moawad H."/>
            <person name="Abd El-Rahim W.M."/>
            <person name="Sadowsky M.J."/>
        </authorList>
    </citation>
    <scope>NUCLEOTIDE SEQUENCE [LARGE SCALE GENOMIC DNA]</scope>
    <source>
        <strain evidence="3">2538-88</strain>
    </source>
</reference>
<keyword evidence="1" id="KW-0472">Membrane</keyword>
<organism evidence="2 3">
    <name type="scientific">Vibrio cidicii</name>
    <dbReference type="NCBI Taxonomy" id="1763883"/>
    <lineage>
        <taxon>Bacteria</taxon>
        <taxon>Pseudomonadati</taxon>
        <taxon>Pseudomonadota</taxon>
        <taxon>Gammaproteobacteria</taxon>
        <taxon>Vibrionales</taxon>
        <taxon>Vibrionaceae</taxon>
        <taxon>Vibrio</taxon>
    </lineage>
</organism>
<comment type="caution">
    <text evidence="2">The sequence shown here is derived from an EMBL/GenBank/DDBJ whole genome shotgun (WGS) entry which is preliminary data.</text>
</comment>
<dbReference type="Proteomes" id="UP000075346">
    <property type="component" value="Unassembled WGS sequence"/>
</dbReference>
<protein>
    <submittedName>
        <fullName evidence="2">Uncharacterized protein</fullName>
    </submittedName>
</protein>
<accession>A0A151KTE5</accession>